<name>A0A0C2XR13_SERVB</name>
<dbReference type="AlphaFoldDB" id="A0A0C2XR13"/>
<dbReference type="Gene3D" id="2.60.120.260">
    <property type="entry name" value="Galactose-binding domain-like"/>
    <property type="match status" value="1"/>
</dbReference>
<evidence type="ECO:0000313" key="4">
    <source>
        <dbReference type="Proteomes" id="UP000054097"/>
    </source>
</evidence>
<evidence type="ECO:0000313" key="3">
    <source>
        <dbReference type="EMBL" id="KIM31392.1"/>
    </source>
</evidence>
<feature type="transmembrane region" description="Helical" evidence="2">
    <location>
        <begin position="255"/>
        <end position="279"/>
    </location>
</feature>
<dbReference type="EMBL" id="KN824282">
    <property type="protein sequence ID" value="KIM31392.1"/>
    <property type="molecule type" value="Genomic_DNA"/>
</dbReference>
<evidence type="ECO:0000256" key="2">
    <source>
        <dbReference type="SAM" id="Phobius"/>
    </source>
</evidence>
<proteinExistence type="predicted"/>
<accession>A0A0C2XR13</accession>
<sequence>MNETGAIPPIEDLTVATSHIELFKTGLMDRGNYTMTLVTDGVREGGPTFYLDFLRVLPPDGIYIDLIPVDDNDEEWDYIGDWVPGNHTGDYLYSAHETPHEGGSAELKFYGSEISVYGTLNGKYNEDTPIAYINVAAGRMHTILAQDVTNQPLESGVPLRNQLIFSTSGLQDLGMDQRTLTISVPPIIATSTATVSTGPDASSSATPAPTISNPSWFLDYAIYGPYSANASSSLSPPGPTSSSPSSSSPSSPPPAGAIAGGVVGALAAVALIVVAFLLWRRRKQRLIPTGNFKEGYPLSSNPTVTAYSYTESPSTPTTFAGRTRRSSTHKASQASAQDGSRTLNPGIQSPTSPVLTETGTATLRSINDQDTAHNSGNTIREVDGGVRLARGSDYGGAVNVLPPRYAEYDD</sequence>
<protein>
    <submittedName>
        <fullName evidence="3">Uncharacterized protein</fullName>
    </submittedName>
</protein>
<organism evidence="3 4">
    <name type="scientific">Serendipita vermifera MAFF 305830</name>
    <dbReference type="NCBI Taxonomy" id="933852"/>
    <lineage>
        <taxon>Eukaryota</taxon>
        <taxon>Fungi</taxon>
        <taxon>Dikarya</taxon>
        <taxon>Basidiomycota</taxon>
        <taxon>Agaricomycotina</taxon>
        <taxon>Agaricomycetes</taxon>
        <taxon>Sebacinales</taxon>
        <taxon>Serendipitaceae</taxon>
        <taxon>Serendipita</taxon>
    </lineage>
</organism>
<dbReference type="HOGENOM" id="CLU_534374_0_0_1"/>
<keyword evidence="2" id="KW-0472">Membrane</keyword>
<evidence type="ECO:0000256" key="1">
    <source>
        <dbReference type="SAM" id="MobiDB-lite"/>
    </source>
</evidence>
<reference evidence="4" key="2">
    <citation type="submission" date="2015-01" db="EMBL/GenBank/DDBJ databases">
        <title>Evolutionary Origins and Diversification of the Mycorrhizal Mutualists.</title>
        <authorList>
            <consortium name="DOE Joint Genome Institute"/>
            <consortium name="Mycorrhizal Genomics Consortium"/>
            <person name="Kohler A."/>
            <person name="Kuo A."/>
            <person name="Nagy L.G."/>
            <person name="Floudas D."/>
            <person name="Copeland A."/>
            <person name="Barry K.W."/>
            <person name="Cichocki N."/>
            <person name="Veneault-Fourrey C."/>
            <person name="LaButti K."/>
            <person name="Lindquist E.A."/>
            <person name="Lipzen A."/>
            <person name="Lundell T."/>
            <person name="Morin E."/>
            <person name="Murat C."/>
            <person name="Riley R."/>
            <person name="Ohm R."/>
            <person name="Sun H."/>
            <person name="Tunlid A."/>
            <person name="Henrissat B."/>
            <person name="Grigoriev I.V."/>
            <person name="Hibbett D.S."/>
            <person name="Martin F."/>
        </authorList>
    </citation>
    <scope>NUCLEOTIDE SEQUENCE [LARGE SCALE GENOMIC DNA]</scope>
    <source>
        <strain evidence="4">MAFF 305830</strain>
    </source>
</reference>
<feature type="compositionally biased region" description="Polar residues" evidence="1">
    <location>
        <begin position="329"/>
        <end position="355"/>
    </location>
</feature>
<feature type="compositionally biased region" description="Low complexity" evidence="1">
    <location>
        <begin position="231"/>
        <end position="249"/>
    </location>
</feature>
<reference evidence="3 4" key="1">
    <citation type="submission" date="2014-04" db="EMBL/GenBank/DDBJ databases">
        <authorList>
            <consortium name="DOE Joint Genome Institute"/>
            <person name="Kuo A."/>
            <person name="Zuccaro A."/>
            <person name="Kohler A."/>
            <person name="Nagy L.G."/>
            <person name="Floudas D."/>
            <person name="Copeland A."/>
            <person name="Barry K.W."/>
            <person name="Cichocki N."/>
            <person name="Veneault-Fourrey C."/>
            <person name="LaButti K."/>
            <person name="Lindquist E.A."/>
            <person name="Lipzen A."/>
            <person name="Lundell T."/>
            <person name="Morin E."/>
            <person name="Murat C."/>
            <person name="Sun H."/>
            <person name="Tunlid A."/>
            <person name="Henrissat B."/>
            <person name="Grigoriev I.V."/>
            <person name="Hibbett D.S."/>
            <person name="Martin F."/>
            <person name="Nordberg H.P."/>
            <person name="Cantor M.N."/>
            <person name="Hua S.X."/>
        </authorList>
    </citation>
    <scope>NUCLEOTIDE SEQUENCE [LARGE SCALE GENOMIC DNA]</scope>
    <source>
        <strain evidence="3 4">MAFF 305830</strain>
    </source>
</reference>
<dbReference type="CDD" id="cd12087">
    <property type="entry name" value="TM_EGFR-like"/>
    <property type="match status" value="1"/>
</dbReference>
<dbReference type="Proteomes" id="UP000054097">
    <property type="component" value="Unassembled WGS sequence"/>
</dbReference>
<dbReference type="OrthoDB" id="3052647at2759"/>
<keyword evidence="2" id="KW-0812">Transmembrane</keyword>
<feature type="region of interest" description="Disordered" evidence="1">
    <location>
        <begin position="231"/>
        <end position="255"/>
    </location>
</feature>
<feature type="region of interest" description="Disordered" evidence="1">
    <location>
        <begin position="307"/>
        <end position="355"/>
    </location>
</feature>
<keyword evidence="4" id="KW-1185">Reference proteome</keyword>
<gene>
    <name evidence="3" type="ORF">M408DRAFT_327617</name>
</gene>
<keyword evidence="2" id="KW-1133">Transmembrane helix</keyword>
<feature type="compositionally biased region" description="Low complexity" evidence="1">
    <location>
        <begin position="307"/>
        <end position="318"/>
    </location>
</feature>
<dbReference type="STRING" id="933852.A0A0C2XR13"/>